<dbReference type="Proteomes" id="UP001175226">
    <property type="component" value="Unassembled WGS sequence"/>
</dbReference>
<proteinExistence type="predicted"/>
<keyword evidence="4" id="KW-1185">Reference proteome</keyword>
<sequence>RSVHNTRAERMWVETSRSCMDDWYAFFMELEASYGLDHDNSAHIWLLQHLFLSTIDADALQWVDWWNNHPIPLEGKHPETPSNMWIESQLMDGLRGLEHVAPDRSAGCRSVCRHSKHGREPGYPKAAPTTSPGTYPRFPKDSLAYVPCEPPNCPLSPEEVQVLDQYPANELRNGR</sequence>
<evidence type="ECO:0000259" key="2">
    <source>
        <dbReference type="Pfam" id="PF24764"/>
    </source>
</evidence>
<dbReference type="AlphaFoldDB" id="A0AA39ITL3"/>
<dbReference type="Pfam" id="PF24764">
    <property type="entry name" value="rva_4"/>
    <property type="match status" value="1"/>
</dbReference>
<organism evidence="3 4">
    <name type="scientific">Armillaria borealis</name>
    <dbReference type="NCBI Taxonomy" id="47425"/>
    <lineage>
        <taxon>Eukaryota</taxon>
        <taxon>Fungi</taxon>
        <taxon>Dikarya</taxon>
        <taxon>Basidiomycota</taxon>
        <taxon>Agaricomycotina</taxon>
        <taxon>Agaricomycetes</taxon>
        <taxon>Agaricomycetidae</taxon>
        <taxon>Agaricales</taxon>
        <taxon>Marasmiineae</taxon>
        <taxon>Physalacriaceae</taxon>
        <taxon>Armillaria</taxon>
    </lineage>
</organism>
<evidence type="ECO:0000256" key="1">
    <source>
        <dbReference type="SAM" id="MobiDB-lite"/>
    </source>
</evidence>
<dbReference type="InterPro" id="IPR058913">
    <property type="entry name" value="Integrase_dom_put"/>
</dbReference>
<reference evidence="3" key="1">
    <citation type="submission" date="2023-06" db="EMBL/GenBank/DDBJ databases">
        <authorList>
            <consortium name="Lawrence Berkeley National Laboratory"/>
            <person name="Ahrendt S."/>
            <person name="Sahu N."/>
            <person name="Indic B."/>
            <person name="Wong-Bajracharya J."/>
            <person name="Merenyi Z."/>
            <person name="Ke H.-M."/>
            <person name="Monk M."/>
            <person name="Kocsube S."/>
            <person name="Drula E."/>
            <person name="Lipzen A."/>
            <person name="Balint B."/>
            <person name="Henrissat B."/>
            <person name="Andreopoulos B."/>
            <person name="Martin F.M."/>
            <person name="Harder C.B."/>
            <person name="Rigling D."/>
            <person name="Ford K.L."/>
            <person name="Foster G.D."/>
            <person name="Pangilinan J."/>
            <person name="Papanicolaou A."/>
            <person name="Barry K."/>
            <person name="LaButti K."/>
            <person name="Viragh M."/>
            <person name="Koriabine M."/>
            <person name="Yan M."/>
            <person name="Riley R."/>
            <person name="Champramary S."/>
            <person name="Plett K.L."/>
            <person name="Tsai I.J."/>
            <person name="Slot J."/>
            <person name="Sipos G."/>
            <person name="Plett J."/>
            <person name="Nagy L.G."/>
            <person name="Grigoriev I.V."/>
        </authorList>
    </citation>
    <scope>NUCLEOTIDE SEQUENCE</scope>
    <source>
        <strain evidence="3">FPL87.14</strain>
    </source>
</reference>
<dbReference type="EMBL" id="JAUEPT010000230">
    <property type="protein sequence ID" value="KAK0429600.1"/>
    <property type="molecule type" value="Genomic_DNA"/>
</dbReference>
<feature type="domain" description="Integrase core" evidence="2">
    <location>
        <begin position="1"/>
        <end position="90"/>
    </location>
</feature>
<comment type="caution">
    <text evidence="3">The sequence shown here is derived from an EMBL/GenBank/DDBJ whole genome shotgun (WGS) entry which is preliminary data.</text>
</comment>
<feature type="non-terminal residue" evidence="3">
    <location>
        <position position="1"/>
    </location>
</feature>
<evidence type="ECO:0000313" key="3">
    <source>
        <dbReference type="EMBL" id="KAK0429600.1"/>
    </source>
</evidence>
<name>A0AA39ITL3_9AGAR</name>
<evidence type="ECO:0000313" key="4">
    <source>
        <dbReference type="Proteomes" id="UP001175226"/>
    </source>
</evidence>
<accession>A0AA39ITL3</accession>
<feature type="region of interest" description="Disordered" evidence="1">
    <location>
        <begin position="154"/>
        <end position="175"/>
    </location>
</feature>
<gene>
    <name evidence="3" type="ORF">EV421DRAFT_1723058</name>
</gene>
<feature type="region of interest" description="Disordered" evidence="1">
    <location>
        <begin position="115"/>
        <end position="138"/>
    </location>
</feature>
<protein>
    <recommendedName>
        <fullName evidence="2">Integrase core domain-containing protein</fullName>
    </recommendedName>
</protein>